<dbReference type="AlphaFoldDB" id="A0A418PN06"/>
<organism evidence="1 2">
    <name type="scientific">Algoriphagus lacus</name>
    <dbReference type="NCBI Taxonomy" id="2056311"/>
    <lineage>
        <taxon>Bacteria</taxon>
        <taxon>Pseudomonadati</taxon>
        <taxon>Bacteroidota</taxon>
        <taxon>Cytophagia</taxon>
        <taxon>Cytophagales</taxon>
        <taxon>Cyclobacteriaceae</taxon>
        <taxon>Algoriphagus</taxon>
    </lineage>
</organism>
<proteinExistence type="predicted"/>
<dbReference type="InterPro" id="IPR019619">
    <property type="entry name" value="DUF2490"/>
</dbReference>
<reference evidence="1 2" key="1">
    <citation type="submission" date="2018-09" db="EMBL/GenBank/DDBJ databases">
        <authorList>
            <person name="Wang X."/>
            <person name="Du Z."/>
        </authorList>
    </citation>
    <scope>NUCLEOTIDE SEQUENCE [LARGE SCALE GENOMIC DNA]</scope>
    <source>
        <strain evidence="1 2">N3</strain>
    </source>
</reference>
<gene>
    <name evidence="1" type="ORF">D0X99_17850</name>
</gene>
<dbReference type="Pfam" id="PF10677">
    <property type="entry name" value="DUF2490"/>
    <property type="match status" value="1"/>
</dbReference>
<dbReference type="Proteomes" id="UP000283522">
    <property type="component" value="Unassembled WGS sequence"/>
</dbReference>
<evidence type="ECO:0000313" key="1">
    <source>
        <dbReference type="EMBL" id="RIW12957.1"/>
    </source>
</evidence>
<sequence>MQYRNHNILGDLDQLLFRTGLQYNLKSGQACFLAGYASITSRSIGEPSSTFHESRLYQKVILRQRLGKIGLTHRYRYEQRWIEEQDFRTRFRYFLAFNIPLNKKELSEKDSFYVQIYDEIFINGEKVNESVQ</sequence>
<dbReference type="EMBL" id="QXML01000011">
    <property type="protein sequence ID" value="RIW12957.1"/>
    <property type="molecule type" value="Genomic_DNA"/>
</dbReference>
<comment type="caution">
    <text evidence="1">The sequence shown here is derived from an EMBL/GenBank/DDBJ whole genome shotgun (WGS) entry which is preliminary data.</text>
</comment>
<name>A0A418PN06_9BACT</name>
<evidence type="ECO:0000313" key="2">
    <source>
        <dbReference type="Proteomes" id="UP000283522"/>
    </source>
</evidence>
<keyword evidence="2" id="KW-1185">Reference proteome</keyword>
<accession>A0A418PN06</accession>
<protein>
    <submittedName>
        <fullName evidence="1">DUF2490 domain-containing protein</fullName>
    </submittedName>
</protein>
<dbReference type="OrthoDB" id="1118734at2"/>